<dbReference type="Proteomes" id="UP000659654">
    <property type="component" value="Unassembled WGS sequence"/>
</dbReference>
<dbReference type="EMBL" id="CAJFDI010000001">
    <property type="protein sequence ID" value="CAD5207916.1"/>
    <property type="molecule type" value="Genomic_DNA"/>
</dbReference>
<sequence length="95" mass="10355">MGPFILFTLSPLGAALPTDESSIADEFPGAITMCLLRGLYTDDLAMENLAAPIINTNFRSSLLTSAMQSIESSRNARPSIQSPKRLPLTSTRRKR</sequence>
<dbReference type="AlphaFoldDB" id="A0A7I8XH49"/>
<evidence type="ECO:0000256" key="2">
    <source>
        <dbReference type="SAM" id="SignalP"/>
    </source>
</evidence>
<gene>
    <name evidence="3" type="ORF">BXYJ_LOCUS164</name>
</gene>
<evidence type="ECO:0000256" key="1">
    <source>
        <dbReference type="SAM" id="MobiDB-lite"/>
    </source>
</evidence>
<keyword evidence="4" id="KW-1185">Reference proteome</keyword>
<feature type="region of interest" description="Disordered" evidence="1">
    <location>
        <begin position="69"/>
        <end position="95"/>
    </location>
</feature>
<dbReference type="Proteomes" id="UP000582659">
    <property type="component" value="Unassembled WGS sequence"/>
</dbReference>
<organism evidence="3 4">
    <name type="scientific">Bursaphelenchus xylophilus</name>
    <name type="common">Pinewood nematode worm</name>
    <name type="synonym">Aphelenchoides xylophilus</name>
    <dbReference type="NCBI Taxonomy" id="6326"/>
    <lineage>
        <taxon>Eukaryota</taxon>
        <taxon>Metazoa</taxon>
        <taxon>Ecdysozoa</taxon>
        <taxon>Nematoda</taxon>
        <taxon>Chromadorea</taxon>
        <taxon>Rhabditida</taxon>
        <taxon>Tylenchina</taxon>
        <taxon>Tylenchomorpha</taxon>
        <taxon>Aphelenchoidea</taxon>
        <taxon>Aphelenchoididae</taxon>
        <taxon>Bursaphelenchus</taxon>
    </lineage>
</organism>
<reference evidence="3" key="1">
    <citation type="submission" date="2020-09" db="EMBL/GenBank/DDBJ databases">
        <authorList>
            <person name="Kikuchi T."/>
        </authorList>
    </citation>
    <scope>NUCLEOTIDE SEQUENCE</scope>
    <source>
        <strain evidence="3">Ka4C1</strain>
    </source>
</reference>
<evidence type="ECO:0000313" key="3">
    <source>
        <dbReference type="EMBL" id="CAD5207916.1"/>
    </source>
</evidence>
<feature type="signal peptide" evidence="2">
    <location>
        <begin position="1"/>
        <end position="15"/>
    </location>
</feature>
<comment type="caution">
    <text evidence="3">The sequence shown here is derived from an EMBL/GenBank/DDBJ whole genome shotgun (WGS) entry which is preliminary data.</text>
</comment>
<protein>
    <submittedName>
        <fullName evidence="3">(pine wood nematode) hypothetical protein</fullName>
    </submittedName>
</protein>
<feature type="compositionally biased region" description="Polar residues" evidence="1">
    <location>
        <begin position="69"/>
        <end position="82"/>
    </location>
</feature>
<keyword evidence="2" id="KW-0732">Signal</keyword>
<proteinExistence type="predicted"/>
<evidence type="ECO:0000313" key="4">
    <source>
        <dbReference type="Proteomes" id="UP000659654"/>
    </source>
</evidence>
<name>A0A7I8XH49_BURXY</name>
<dbReference type="EMBL" id="CAJFCV020000001">
    <property type="protein sequence ID" value="CAG9079567.1"/>
    <property type="molecule type" value="Genomic_DNA"/>
</dbReference>
<accession>A0A7I8XH49</accession>
<feature type="chain" id="PRO_5036204536" evidence="2">
    <location>
        <begin position="16"/>
        <end position="95"/>
    </location>
</feature>